<protein>
    <submittedName>
        <fullName evidence="3">Uncharacterized protein</fullName>
    </submittedName>
</protein>
<feature type="transmembrane region" description="Helical" evidence="2">
    <location>
        <begin position="319"/>
        <end position="347"/>
    </location>
</feature>
<sequence length="366" mass="40665">MAEGDNLLGLVGTGAPRHGRSTRRPRAHTASAADKRTRTSSDASSRNGDREATWAAPPSLNRMSTEFAQSRNNLLSADERTPLIGGDRMDNGRSPGNRSHRSISVTATSYDPEALVTPRRPRPSSWKNMLRAPSQMNTPTLRVIDTPNGEAIVVTRPKKKKHPVVRYLSPLWSATHWMALFHLIFINLPLMLVLWPILIAGTLVGTVLLITLPLGAMVWFLVLILARSACRAEIAMQLYFHSPLRSNIPKPVYFTIFKRVKVVAQGPNGVPRPVVEVHDGSHGEVAHPVWERNFLKNGWAMFSDPLSYQCLYHLLVTKAFVTVLSSLIIIVLFPISVGTIVLLPAMLEMIRRFGRWQAGLSVESLQ</sequence>
<name>A0A8K0JSA0_9TREE</name>
<feature type="transmembrane region" description="Helical" evidence="2">
    <location>
        <begin position="197"/>
        <end position="226"/>
    </location>
</feature>
<accession>A0A8K0JSA0</accession>
<feature type="compositionally biased region" description="Basic residues" evidence="1">
    <location>
        <begin position="17"/>
        <end position="27"/>
    </location>
</feature>
<reference evidence="3" key="1">
    <citation type="submission" date="2020-04" db="EMBL/GenBank/DDBJ databases">
        <title>Analysis of mating type loci in Filobasidium floriforme.</title>
        <authorList>
            <person name="Nowrousian M."/>
        </authorList>
    </citation>
    <scope>NUCLEOTIDE SEQUENCE</scope>
    <source>
        <strain evidence="3">CBS 6242</strain>
    </source>
</reference>
<comment type="caution">
    <text evidence="3">The sequence shown here is derived from an EMBL/GenBank/DDBJ whole genome shotgun (WGS) entry which is preliminary data.</text>
</comment>
<evidence type="ECO:0000313" key="3">
    <source>
        <dbReference type="EMBL" id="KAG7580132.1"/>
    </source>
</evidence>
<keyword evidence="4" id="KW-1185">Reference proteome</keyword>
<evidence type="ECO:0000256" key="1">
    <source>
        <dbReference type="SAM" id="MobiDB-lite"/>
    </source>
</evidence>
<gene>
    <name evidence="3" type="ORF">FFLO_00103</name>
</gene>
<feature type="region of interest" description="Disordered" evidence="1">
    <location>
        <begin position="75"/>
        <end position="130"/>
    </location>
</feature>
<feature type="compositionally biased region" description="Polar residues" evidence="1">
    <location>
        <begin position="94"/>
        <end position="109"/>
    </location>
</feature>
<dbReference type="AlphaFoldDB" id="A0A8K0JSA0"/>
<keyword evidence="2" id="KW-0812">Transmembrane</keyword>
<evidence type="ECO:0000256" key="2">
    <source>
        <dbReference type="SAM" id="Phobius"/>
    </source>
</evidence>
<feature type="region of interest" description="Disordered" evidence="1">
    <location>
        <begin position="1"/>
        <end position="62"/>
    </location>
</feature>
<keyword evidence="2" id="KW-0472">Membrane</keyword>
<keyword evidence="2" id="KW-1133">Transmembrane helix</keyword>
<evidence type="ECO:0000313" key="4">
    <source>
        <dbReference type="Proteomes" id="UP000812966"/>
    </source>
</evidence>
<dbReference type="Proteomes" id="UP000812966">
    <property type="component" value="Unassembled WGS sequence"/>
</dbReference>
<feature type="compositionally biased region" description="Basic and acidic residues" evidence="1">
    <location>
        <begin position="77"/>
        <end position="91"/>
    </location>
</feature>
<proteinExistence type="predicted"/>
<dbReference type="EMBL" id="JABELV010000001">
    <property type="protein sequence ID" value="KAG7580132.1"/>
    <property type="molecule type" value="Genomic_DNA"/>
</dbReference>
<organism evidence="3 4">
    <name type="scientific">Filobasidium floriforme</name>
    <dbReference type="NCBI Taxonomy" id="5210"/>
    <lineage>
        <taxon>Eukaryota</taxon>
        <taxon>Fungi</taxon>
        <taxon>Dikarya</taxon>
        <taxon>Basidiomycota</taxon>
        <taxon>Agaricomycotina</taxon>
        <taxon>Tremellomycetes</taxon>
        <taxon>Filobasidiales</taxon>
        <taxon>Filobasidiaceae</taxon>
        <taxon>Filobasidium</taxon>
    </lineage>
</organism>